<evidence type="ECO:0000313" key="3">
    <source>
        <dbReference type="Proteomes" id="UP000800096"/>
    </source>
</evidence>
<dbReference type="Pfam" id="PF00498">
    <property type="entry name" value="FHA"/>
    <property type="match status" value="1"/>
</dbReference>
<dbReference type="InterPro" id="IPR000253">
    <property type="entry name" value="FHA_dom"/>
</dbReference>
<gene>
    <name evidence="2" type="ORF">BDU57DRAFT_431929</name>
</gene>
<keyword evidence="3" id="KW-1185">Reference proteome</keyword>
<dbReference type="InterPro" id="IPR008984">
    <property type="entry name" value="SMAD_FHA_dom_sf"/>
</dbReference>
<feature type="non-terminal residue" evidence="2">
    <location>
        <position position="144"/>
    </location>
</feature>
<proteinExistence type="predicted"/>
<reference evidence="2" key="1">
    <citation type="journal article" date="2020" name="Stud. Mycol.">
        <title>101 Dothideomycetes genomes: a test case for predicting lifestyles and emergence of pathogens.</title>
        <authorList>
            <person name="Haridas S."/>
            <person name="Albert R."/>
            <person name="Binder M."/>
            <person name="Bloem J."/>
            <person name="Labutti K."/>
            <person name="Salamov A."/>
            <person name="Andreopoulos B."/>
            <person name="Baker S."/>
            <person name="Barry K."/>
            <person name="Bills G."/>
            <person name="Bluhm B."/>
            <person name="Cannon C."/>
            <person name="Castanera R."/>
            <person name="Culley D."/>
            <person name="Daum C."/>
            <person name="Ezra D."/>
            <person name="Gonzalez J."/>
            <person name="Henrissat B."/>
            <person name="Kuo A."/>
            <person name="Liang C."/>
            <person name="Lipzen A."/>
            <person name="Lutzoni F."/>
            <person name="Magnuson J."/>
            <person name="Mondo S."/>
            <person name="Nolan M."/>
            <person name="Ohm R."/>
            <person name="Pangilinan J."/>
            <person name="Park H.-J."/>
            <person name="Ramirez L."/>
            <person name="Alfaro M."/>
            <person name="Sun H."/>
            <person name="Tritt A."/>
            <person name="Yoshinaga Y."/>
            <person name="Zwiers L.-H."/>
            <person name="Turgeon B."/>
            <person name="Goodwin S."/>
            <person name="Spatafora J."/>
            <person name="Crous P."/>
            <person name="Grigoriev I."/>
        </authorList>
    </citation>
    <scope>NUCLEOTIDE SEQUENCE</scope>
    <source>
        <strain evidence="2">HMLAC05119</strain>
    </source>
</reference>
<dbReference type="PROSITE" id="PS50006">
    <property type="entry name" value="FHA_DOMAIN"/>
    <property type="match status" value="1"/>
</dbReference>
<feature type="domain" description="FHA" evidence="1">
    <location>
        <begin position="43"/>
        <end position="118"/>
    </location>
</feature>
<sequence>STNLKHSEPAEARKPPSTHPWRLYVFKEDNILEVIHLWERSVWLLGRDQNLVDIITPHPSCSGQHAALQFRNTLWDHDETPRAMMEHSGTMCVGLFLVDLDSTHHTSLNGTHIESNRYVKVKNKDVIRFGGSKRDYVVLLPDIS</sequence>
<dbReference type="SUPFAM" id="SSF49879">
    <property type="entry name" value="SMAD/FHA domain"/>
    <property type="match status" value="1"/>
</dbReference>
<evidence type="ECO:0000259" key="1">
    <source>
        <dbReference type="PROSITE" id="PS50006"/>
    </source>
</evidence>
<dbReference type="Gene3D" id="2.60.200.20">
    <property type="match status" value="1"/>
</dbReference>
<dbReference type="PANTHER" id="PTHR23308">
    <property type="entry name" value="NUCLEAR INHIBITOR OF PROTEIN PHOSPHATASE-1"/>
    <property type="match status" value="1"/>
</dbReference>
<dbReference type="SMART" id="SM00240">
    <property type="entry name" value="FHA"/>
    <property type="match status" value="1"/>
</dbReference>
<dbReference type="Proteomes" id="UP000800096">
    <property type="component" value="Unassembled WGS sequence"/>
</dbReference>
<dbReference type="AlphaFoldDB" id="A0A6A5QHD8"/>
<feature type="non-terminal residue" evidence="2">
    <location>
        <position position="1"/>
    </location>
</feature>
<name>A0A6A5QHD8_AMPQU</name>
<evidence type="ECO:0000313" key="2">
    <source>
        <dbReference type="EMBL" id="KAF1913497.1"/>
    </source>
</evidence>
<organism evidence="2 3">
    <name type="scientific">Ampelomyces quisqualis</name>
    <name type="common">Powdery mildew agent</name>
    <dbReference type="NCBI Taxonomy" id="50730"/>
    <lineage>
        <taxon>Eukaryota</taxon>
        <taxon>Fungi</taxon>
        <taxon>Dikarya</taxon>
        <taxon>Ascomycota</taxon>
        <taxon>Pezizomycotina</taxon>
        <taxon>Dothideomycetes</taxon>
        <taxon>Pleosporomycetidae</taxon>
        <taxon>Pleosporales</taxon>
        <taxon>Pleosporineae</taxon>
        <taxon>Phaeosphaeriaceae</taxon>
        <taxon>Ampelomyces</taxon>
    </lineage>
</organism>
<accession>A0A6A5QHD8</accession>
<dbReference type="EMBL" id="ML979138">
    <property type="protein sequence ID" value="KAF1913497.1"/>
    <property type="molecule type" value="Genomic_DNA"/>
</dbReference>
<dbReference type="OrthoDB" id="444265at2759"/>
<protein>
    <submittedName>
        <fullName evidence="2">SMAD/FHA domain-containing protein</fullName>
    </submittedName>
</protein>
<dbReference type="InterPro" id="IPR050923">
    <property type="entry name" value="Cell_Proc_Reg/RNA_Proc"/>
</dbReference>